<proteinExistence type="predicted"/>
<evidence type="ECO:0000313" key="10">
    <source>
        <dbReference type="Proteomes" id="UP000289323"/>
    </source>
</evidence>
<feature type="region of interest" description="Disordered" evidence="7">
    <location>
        <begin position="289"/>
        <end position="315"/>
    </location>
</feature>
<evidence type="ECO:0000256" key="6">
    <source>
        <dbReference type="ARBA" id="ARBA00023242"/>
    </source>
</evidence>
<dbReference type="CDD" id="cd12148">
    <property type="entry name" value="fungal_TF_MHR"/>
    <property type="match status" value="1"/>
</dbReference>
<dbReference type="PANTHER" id="PTHR31944">
    <property type="entry name" value="HEME-RESPONSIVE ZINC FINGER TRANSCRIPTION FACTOR HAP1"/>
    <property type="match status" value="1"/>
</dbReference>
<dbReference type="InterPro" id="IPR001202">
    <property type="entry name" value="WW_dom"/>
</dbReference>
<evidence type="ECO:0000256" key="1">
    <source>
        <dbReference type="ARBA" id="ARBA00022723"/>
    </source>
</evidence>
<feature type="domain" description="WW" evidence="8">
    <location>
        <begin position="622"/>
        <end position="647"/>
    </location>
</feature>
<evidence type="ECO:0000256" key="3">
    <source>
        <dbReference type="ARBA" id="ARBA00023015"/>
    </source>
</evidence>
<evidence type="ECO:0000256" key="2">
    <source>
        <dbReference type="ARBA" id="ARBA00022833"/>
    </source>
</evidence>
<dbReference type="GO" id="GO:0001228">
    <property type="term" value="F:DNA-binding transcription activator activity, RNA polymerase II-specific"/>
    <property type="evidence" value="ECO:0007669"/>
    <property type="project" value="TreeGrafter"/>
</dbReference>
<evidence type="ECO:0000256" key="7">
    <source>
        <dbReference type="SAM" id="MobiDB-lite"/>
    </source>
</evidence>
<gene>
    <name evidence="9" type="ORF">TT172_LOCUS2774</name>
</gene>
<dbReference type="InterPro" id="IPR051430">
    <property type="entry name" value="Fungal_TF_Env_Response"/>
</dbReference>
<keyword evidence="5" id="KW-0804">Transcription</keyword>
<evidence type="ECO:0000259" key="8">
    <source>
        <dbReference type="PROSITE" id="PS01159"/>
    </source>
</evidence>
<dbReference type="Proteomes" id="UP000289323">
    <property type="component" value="Unassembled WGS sequence"/>
</dbReference>
<keyword evidence="2" id="KW-0862">Zinc</keyword>
<dbReference type="GO" id="GO:0006351">
    <property type="term" value="P:DNA-templated transcription"/>
    <property type="evidence" value="ECO:0007669"/>
    <property type="project" value="InterPro"/>
</dbReference>
<feature type="region of interest" description="Disordered" evidence="7">
    <location>
        <begin position="440"/>
        <end position="464"/>
    </location>
</feature>
<dbReference type="GO" id="GO:0008270">
    <property type="term" value="F:zinc ion binding"/>
    <property type="evidence" value="ECO:0007669"/>
    <property type="project" value="InterPro"/>
</dbReference>
<protein>
    <submittedName>
        <fullName evidence="9">2c67d54e-77eb-4321-808e-c59bc2262278</fullName>
    </submittedName>
</protein>
<reference evidence="9 10" key="1">
    <citation type="submission" date="2018-04" db="EMBL/GenBank/DDBJ databases">
        <authorList>
            <person name="Huttner S."/>
            <person name="Dainat J."/>
        </authorList>
    </citation>
    <scope>NUCLEOTIDE SEQUENCE [LARGE SCALE GENOMIC DNA]</scope>
</reference>
<dbReference type="AlphaFoldDB" id="A0A3S4AL68"/>
<evidence type="ECO:0000313" key="9">
    <source>
        <dbReference type="EMBL" id="SPQ20355.1"/>
    </source>
</evidence>
<dbReference type="SMART" id="SM00906">
    <property type="entry name" value="Fungal_trans"/>
    <property type="match status" value="1"/>
</dbReference>
<feature type="compositionally biased region" description="Low complexity" evidence="7">
    <location>
        <begin position="440"/>
        <end position="459"/>
    </location>
</feature>
<dbReference type="PROSITE" id="PS01159">
    <property type="entry name" value="WW_DOMAIN_1"/>
    <property type="match status" value="1"/>
</dbReference>
<keyword evidence="6" id="KW-0539">Nucleus</keyword>
<dbReference type="PANTHER" id="PTHR31944:SF131">
    <property type="entry name" value="HEME-RESPONSIVE ZINC FINGER TRANSCRIPTION FACTOR HAP1"/>
    <property type="match status" value="1"/>
</dbReference>
<name>A0A3S4AL68_9PEZI</name>
<dbReference type="Pfam" id="PF04082">
    <property type="entry name" value="Fungal_trans"/>
    <property type="match status" value="1"/>
</dbReference>
<keyword evidence="3" id="KW-0805">Transcription regulation</keyword>
<dbReference type="GO" id="GO:0005634">
    <property type="term" value="C:nucleus"/>
    <property type="evidence" value="ECO:0007669"/>
    <property type="project" value="TreeGrafter"/>
</dbReference>
<sequence>MVVAPSSASRVQTKEIGFLCDYALHCELRPVKESHQTVTRSVTHKTRLFGQSHWVNAMALLHDMFDFLDRNLRDESSRVFALEKRCKALSKTIKARRAPPWPCPPTPELPARVVADALVECYLTISEPVFRVLHIPSFRRDYEAVWDPTSTHDPAFLVQLKLVLAIGATAYDSAFSLRASAMRWVYEAHTWISAPEFKSRLAISSLQASILLLLARETVGVGEDLVWITLGTTLRMAIYMGLHREPTTLKPKGMTPFVAEMRRRLWNTILELVLQSSLSVGGPSLISLSDFDTEPPRNFDDEQLTGEDPVPQPEDRFTQSTIAVALRKMLPIRLTILKYTNDLSSRTNYAETLGLDFELREAYKTLTRTLQAHRTPAGAGGPSDLALRSVDLIVRRYFLVLHLPFFGPALRETAYAFSRRVVVDSAVRVWRAAFPAPLAGASPVAASSSSAPEKNNNNNDNDDGDPLGRVALCGHFFRTIAIQAFVVVAVELRTLVRDEQSLGLGLGIGPGPVDLRPDLLAVLHDFRAYTWRAMETGEMNTKGYLIACMVATQVDALRRGMSEREAAVLFVKTAEDAELQALALFERIEAGYRAQAGNAAGVGVDAVGGMFQTPPELAPEDWDYMVSDFSDFFFNQPGPEPTTWMFPSNIG</sequence>
<dbReference type="EMBL" id="OUUZ01000004">
    <property type="protein sequence ID" value="SPQ20355.1"/>
    <property type="molecule type" value="Genomic_DNA"/>
</dbReference>
<evidence type="ECO:0000256" key="4">
    <source>
        <dbReference type="ARBA" id="ARBA00023125"/>
    </source>
</evidence>
<dbReference type="InterPro" id="IPR007219">
    <property type="entry name" value="XnlR_reg_dom"/>
</dbReference>
<organism evidence="9 10">
    <name type="scientific">Thermothielavioides terrestris</name>
    <dbReference type="NCBI Taxonomy" id="2587410"/>
    <lineage>
        <taxon>Eukaryota</taxon>
        <taxon>Fungi</taxon>
        <taxon>Dikarya</taxon>
        <taxon>Ascomycota</taxon>
        <taxon>Pezizomycotina</taxon>
        <taxon>Sordariomycetes</taxon>
        <taxon>Sordariomycetidae</taxon>
        <taxon>Sordariales</taxon>
        <taxon>Chaetomiaceae</taxon>
        <taxon>Thermothielavioides</taxon>
    </lineage>
</organism>
<accession>A0A3S4AL68</accession>
<dbReference type="GO" id="GO:0000978">
    <property type="term" value="F:RNA polymerase II cis-regulatory region sequence-specific DNA binding"/>
    <property type="evidence" value="ECO:0007669"/>
    <property type="project" value="TreeGrafter"/>
</dbReference>
<evidence type="ECO:0000256" key="5">
    <source>
        <dbReference type="ARBA" id="ARBA00023163"/>
    </source>
</evidence>
<keyword evidence="4" id="KW-0238">DNA-binding</keyword>
<keyword evidence="1" id="KW-0479">Metal-binding</keyword>